<evidence type="ECO:0000256" key="2">
    <source>
        <dbReference type="ARBA" id="ARBA00022692"/>
    </source>
</evidence>
<feature type="transmembrane region" description="Helical" evidence="5">
    <location>
        <begin position="319"/>
        <end position="346"/>
    </location>
</feature>
<sequence>MIRTLQKSLSLFIVFCYQLGQIYISNIIFLIGFLNQISISRRFKFISSRKTSFLLFIFLGYITLNTVIYAVFFKQLELRSIPQFLYNFQYLYLILFIDLDFFLIKKMLVRLTTILSLIIIFVFLFSSENFEFFKWNEIMNSYFPGWPNTIPLILILSLYLVREMNYSLIFLLIIIFAALLTGSRGAILGMSGVLLLPVIRKIRRYINFILISSLITLVFYFNVLINYENDFKFLRAFDRIDIFYTSIAYIKQSLLFGYGGNTIEQLSYIKIDYEPLMDWGHTHNFVLEFTLRYGLLGILLFGSFLFLKIKEIKNFDLRYMFFLFIVLSFFQTFMRDFTFLFILIFLSHYRPQSIEK</sequence>
<dbReference type="GO" id="GO:0016874">
    <property type="term" value="F:ligase activity"/>
    <property type="evidence" value="ECO:0007669"/>
    <property type="project" value="UniProtKB-KW"/>
</dbReference>
<dbReference type="RefSeq" id="WP_377978865.1">
    <property type="nucleotide sequence ID" value="NZ_JBBKXY010000002.1"/>
</dbReference>
<evidence type="ECO:0000256" key="1">
    <source>
        <dbReference type="ARBA" id="ARBA00004141"/>
    </source>
</evidence>
<protein>
    <submittedName>
        <fullName evidence="7">O-antigen ligase family protein</fullName>
    </submittedName>
</protein>
<feature type="transmembrane region" description="Helical" evidence="5">
    <location>
        <begin position="12"/>
        <end position="33"/>
    </location>
</feature>
<evidence type="ECO:0000256" key="4">
    <source>
        <dbReference type="ARBA" id="ARBA00023136"/>
    </source>
</evidence>
<feature type="transmembrane region" description="Helical" evidence="5">
    <location>
        <begin position="168"/>
        <end position="199"/>
    </location>
</feature>
<evidence type="ECO:0000313" key="7">
    <source>
        <dbReference type="EMBL" id="MFD3293600.1"/>
    </source>
</evidence>
<evidence type="ECO:0000259" key="6">
    <source>
        <dbReference type="Pfam" id="PF04932"/>
    </source>
</evidence>
<feature type="transmembrane region" description="Helical" evidence="5">
    <location>
        <begin position="285"/>
        <end position="307"/>
    </location>
</feature>
<dbReference type="EMBL" id="JBBKXY010000002">
    <property type="protein sequence ID" value="MFD3293600.1"/>
    <property type="molecule type" value="Genomic_DNA"/>
</dbReference>
<proteinExistence type="predicted"/>
<reference evidence="7 8" key="1">
    <citation type="submission" date="2024-03" db="EMBL/GenBank/DDBJ databases">
        <title>Aquirufa genome sequencing.</title>
        <authorList>
            <person name="Pitt A."/>
            <person name="Hahn M.W."/>
        </authorList>
    </citation>
    <scope>NUCLEOTIDE SEQUENCE [LARGE SCALE GENOMIC DNA]</scope>
    <source>
        <strain evidence="7 8">KTFRIE-69F</strain>
    </source>
</reference>
<keyword evidence="7" id="KW-0436">Ligase</keyword>
<feature type="transmembrane region" description="Helical" evidence="5">
    <location>
        <begin position="205"/>
        <end position="225"/>
    </location>
</feature>
<evidence type="ECO:0000256" key="3">
    <source>
        <dbReference type="ARBA" id="ARBA00022989"/>
    </source>
</evidence>
<feature type="transmembrane region" description="Helical" evidence="5">
    <location>
        <begin position="53"/>
        <end position="72"/>
    </location>
</feature>
<organism evidence="7 8">
    <name type="scientific">Aquirufa originis</name>
    <dbReference type="NCBI Taxonomy" id="3096514"/>
    <lineage>
        <taxon>Bacteria</taxon>
        <taxon>Pseudomonadati</taxon>
        <taxon>Bacteroidota</taxon>
        <taxon>Cytophagia</taxon>
        <taxon>Cytophagales</taxon>
        <taxon>Flectobacillaceae</taxon>
        <taxon>Aquirufa</taxon>
    </lineage>
</organism>
<evidence type="ECO:0000313" key="8">
    <source>
        <dbReference type="Proteomes" id="UP001598112"/>
    </source>
</evidence>
<gene>
    <name evidence="7" type="ORF">SKC35_07865</name>
</gene>
<name>A0ABW6D6E8_9BACT</name>
<keyword evidence="4 5" id="KW-0472">Membrane</keyword>
<feature type="domain" description="O-antigen ligase-related" evidence="6">
    <location>
        <begin position="170"/>
        <end position="301"/>
    </location>
</feature>
<keyword evidence="3 5" id="KW-1133">Transmembrane helix</keyword>
<keyword evidence="2 5" id="KW-0812">Transmembrane</keyword>
<feature type="transmembrane region" description="Helical" evidence="5">
    <location>
        <begin position="84"/>
        <end position="103"/>
    </location>
</feature>
<accession>A0ABW6D6E8</accession>
<dbReference type="Proteomes" id="UP001598112">
    <property type="component" value="Unassembled WGS sequence"/>
</dbReference>
<feature type="transmembrane region" description="Helical" evidence="5">
    <location>
        <begin position="145"/>
        <end position="161"/>
    </location>
</feature>
<keyword evidence="8" id="KW-1185">Reference proteome</keyword>
<dbReference type="Pfam" id="PF04932">
    <property type="entry name" value="Wzy_C"/>
    <property type="match status" value="1"/>
</dbReference>
<feature type="transmembrane region" description="Helical" evidence="5">
    <location>
        <begin position="108"/>
        <end position="125"/>
    </location>
</feature>
<comment type="subcellular location">
    <subcellularLocation>
        <location evidence="1">Membrane</location>
        <topology evidence="1">Multi-pass membrane protein</topology>
    </subcellularLocation>
</comment>
<comment type="caution">
    <text evidence="7">The sequence shown here is derived from an EMBL/GenBank/DDBJ whole genome shotgun (WGS) entry which is preliminary data.</text>
</comment>
<dbReference type="InterPro" id="IPR007016">
    <property type="entry name" value="O-antigen_ligase-rel_domated"/>
</dbReference>
<evidence type="ECO:0000256" key="5">
    <source>
        <dbReference type="SAM" id="Phobius"/>
    </source>
</evidence>